<comment type="caution">
    <text evidence="2">The sequence shown here is derived from an EMBL/GenBank/DDBJ whole genome shotgun (WGS) entry which is preliminary data.</text>
</comment>
<organism evidence="2 3">
    <name type="scientific">Streptomyces rubiginosohelvolus</name>
    <dbReference type="NCBI Taxonomy" id="67362"/>
    <lineage>
        <taxon>Bacteria</taxon>
        <taxon>Bacillati</taxon>
        <taxon>Actinomycetota</taxon>
        <taxon>Actinomycetes</taxon>
        <taxon>Kitasatosporales</taxon>
        <taxon>Streptomycetaceae</taxon>
        <taxon>Streptomyces</taxon>
    </lineage>
</organism>
<evidence type="ECO:0000256" key="1">
    <source>
        <dbReference type="SAM" id="MobiDB-lite"/>
    </source>
</evidence>
<name>A0ABQ3BTJ0_9ACTN</name>
<evidence type="ECO:0000313" key="3">
    <source>
        <dbReference type="Proteomes" id="UP000624183"/>
    </source>
</evidence>
<feature type="region of interest" description="Disordered" evidence="1">
    <location>
        <begin position="13"/>
        <end position="53"/>
    </location>
</feature>
<accession>A0ABQ3BTJ0</accession>
<feature type="region of interest" description="Disordered" evidence="1">
    <location>
        <begin position="86"/>
        <end position="107"/>
    </location>
</feature>
<protein>
    <submittedName>
        <fullName evidence="2">Uncharacterized protein</fullName>
    </submittedName>
</protein>
<dbReference type="Proteomes" id="UP000624183">
    <property type="component" value="Unassembled WGS sequence"/>
</dbReference>
<reference evidence="3" key="1">
    <citation type="journal article" date="2019" name="Int. J. Syst. Evol. Microbiol.">
        <title>The Global Catalogue of Microorganisms (GCM) 10K type strain sequencing project: providing services to taxonomists for standard genome sequencing and annotation.</title>
        <authorList>
            <consortium name="The Broad Institute Genomics Platform"/>
            <consortium name="The Broad Institute Genome Sequencing Center for Infectious Disease"/>
            <person name="Wu L."/>
            <person name="Ma J."/>
        </authorList>
    </citation>
    <scope>NUCLEOTIDE SEQUENCE [LARGE SCALE GENOMIC DNA]</scope>
    <source>
        <strain evidence="3">JCM 4602</strain>
    </source>
</reference>
<evidence type="ECO:0000313" key="2">
    <source>
        <dbReference type="EMBL" id="GGZ54750.1"/>
    </source>
</evidence>
<sequence length="107" mass="11282">MLAVVDGEVAALEGEGEAAEAGPAFQEGHVESGVGEAERRRHPGEATADDDADGARALVAHVCPSRRVVAVCRFLTLQIVAVSDAPGHRRVAPGPEPRSRIRLAPWR</sequence>
<proteinExistence type="predicted"/>
<gene>
    <name evidence="2" type="ORF">GCM10010328_31850</name>
</gene>
<dbReference type="EMBL" id="BMUW01000005">
    <property type="protein sequence ID" value="GGZ54750.1"/>
    <property type="molecule type" value="Genomic_DNA"/>
</dbReference>
<feature type="compositionally biased region" description="Low complexity" evidence="1">
    <location>
        <begin position="13"/>
        <end position="27"/>
    </location>
</feature>
<keyword evidence="3" id="KW-1185">Reference proteome</keyword>